<dbReference type="Proteomes" id="UP000693981">
    <property type="component" value="Unassembled WGS sequence"/>
</dbReference>
<dbReference type="EMBL" id="JAGDFL010000026">
    <property type="protein sequence ID" value="KAG7400653.1"/>
    <property type="molecule type" value="Genomic_DNA"/>
</dbReference>
<name>A0A8T1X9B8_9STRA</name>
<keyword evidence="2" id="KW-1185">Reference proteome</keyword>
<sequence>MLIRAIGNALPPRHDPSRALQNLRFILRYEDLRDDQVGTHWVLNRLTDSDVAQQFRDLLMEFGAAFTELPLELDQYAKAPFHVVLEDEGMNRVHHKNKKLDQWSKTQNTNAIYGSKNRYALGINVARNAMLDIARESGAKWLLPWDQACFLTREAWHQIKRDLDEASPDHKYFVSFMHRLTEENDIIFSPDFKPNPWEEPQIIFRNDSMERFDEQLRYGQRDKAALLVRLQVPGP</sequence>
<dbReference type="AlphaFoldDB" id="A0A8T1X9B8"/>
<dbReference type="OrthoDB" id="63533at2759"/>
<gene>
    <name evidence="1" type="ORF">PHYBOEH_004920</name>
</gene>
<proteinExistence type="predicted"/>
<reference evidence="1" key="1">
    <citation type="submission" date="2021-02" db="EMBL/GenBank/DDBJ databases">
        <authorList>
            <person name="Palmer J.M."/>
        </authorList>
    </citation>
    <scope>NUCLEOTIDE SEQUENCE</scope>
    <source>
        <strain evidence="1">SCRP23</strain>
    </source>
</reference>
<evidence type="ECO:0000313" key="2">
    <source>
        <dbReference type="Proteomes" id="UP000693981"/>
    </source>
</evidence>
<protein>
    <submittedName>
        <fullName evidence="1">Uncharacterized protein</fullName>
    </submittedName>
</protein>
<accession>A0A8T1X9B8</accession>
<comment type="caution">
    <text evidence="1">The sequence shown here is derived from an EMBL/GenBank/DDBJ whole genome shotgun (WGS) entry which is preliminary data.</text>
</comment>
<organism evidence="1 2">
    <name type="scientific">Phytophthora boehmeriae</name>
    <dbReference type="NCBI Taxonomy" id="109152"/>
    <lineage>
        <taxon>Eukaryota</taxon>
        <taxon>Sar</taxon>
        <taxon>Stramenopiles</taxon>
        <taxon>Oomycota</taxon>
        <taxon>Peronosporomycetes</taxon>
        <taxon>Peronosporales</taxon>
        <taxon>Peronosporaceae</taxon>
        <taxon>Phytophthora</taxon>
    </lineage>
</organism>
<evidence type="ECO:0000313" key="1">
    <source>
        <dbReference type="EMBL" id="KAG7400653.1"/>
    </source>
</evidence>